<evidence type="ECO:0000313" key="2">
    <source>
        <dbReference type="EMBL" id="VDP13504.1"/>
    </source>
</evidence>
<reference evidence="2 3" key="2">
    <citation type="submission" date="2018-11" db="EMBL/GenBank/DDBJ databases">
        <authorList>
            <consortium name="Pathogen Informatics"/>
        </authorList>
    </citation>
    <scope>NUCLEOTIDE SEQUENCE [LARGE SCALE GENOMIC DNA]</scope>
</reference>
<organism evidence="4">
    <name type="scientific">Soboliphyme baturini</name>
    <dbReference type="NCBI Taxonomy" id="241478"/>
    <lineage>
        <taxon>Eukaryota</taxon>
        <taxon>Metazoa</taxon>
        <taxon>Ecdysozoa</taxon>
        <taxon>Nematoda</taxon>
        <taxon>Enoplea</taxon>
        <taxon>Dorylaimia</taxon>
        <taxon>Dioctophymatida</taxon>
        <taxon>Dioctophymatoidea</taxon>
        <taxon>Soboliphymatidae</taxon>
        <taxon>Soboliphyme</taxon>
    </lineage>
</organism>
<protein>
    <submittedName>
        <fullName evidence="4">Secreted protein</fullName>
    </submittedName>
</protein>
<accession>A0A183IVA9</accession>
<dbReference type="EMBL" id="UZAM01010733">
    <property type="protein sequence ID" value="VDP13504.1"/>
    <property type="molecule type" value="Genomic_DNA"/>
</dbReference>
<feature type="chain" id="PRO_5043140245" evidence="1">
    <location>
        <begin position="38"/>
        <end position="90"/>
    </location>
</feature>
<dbReference type="Proteomes" id="UP000270296">
    <property type="component" value="Unassembled WGS sequence"/>
</dbReference>
<dbReference type="WBParaSite" id="SBAD_0000784401-mRNA-1">
    <property type="protein sequence ID" value="SBAD_0000784401-mRNA-1"/>
    <property type="gene ID" value="SBAD_0000784401"/>
</dbReference>
<evidence type="ECO:0000313" key="4">
    <source>
        <dbReference type="WBParaSite" id="SBAD_0000784401-mRNA-1"/>
    </source>
</evidence>
<reference evidence="4" key="1">
    <citation type="submission" date="2016-06" db="UniProtKB">
        <authorList>
            <consortium name="WormBaseParasite"/>
        </authorList>
    </citation>
    <scope>IDENTIFICATION</scope>
</reference>
<keyword evidence="3" id="KW-1185">Reference proteome</keyword>
<gene>
    <name evidence="2" type="ORF">SBAD_LOCUS7556</name>
</gene>
<keyword evidence="1" id="KW-0732">Signal</keyword>
<feature type="signal peptide" evidence="1">
    <location>
        <begin position="1"/>
        <end position="37"/>
    </location>
</feature>
<name>A0A183IVA9_9BILA</name>
<proteinExistence type="predicted"/>
<dbReference type="AlphaFoldDB" id="A0A183IVA9"/>
<sequence length="90" mass="11118">MISALPRRRWRWRWRWRWRSWCFLARFGTIFRRYAQCLKPDPKCRPACVSKRVNEAILTDPPSLRLTRLDGFRTRTKFRSHLPMNLQRSV</sequence>
<evidence type="ECO:0000256" key="1">
    <source>
        <dbReference type="SAM" id="SignalP"/>
    </source>
</evidence>
<evidence type="ECO:0000313" key="3">
    <source>
        <dbReference type="Proteomes" id="UP000270296"/>
    </source>
</evidence>